<evidence type="ECO:0000256" key="1">
    <source>
        <dbReference type="ARBA" id="ARBA00001974"/>
    </source>
</evidence>
<dbReference type="EMBL" id="SMKX01000135">
    <property type="protein sequence ID" value="TDD48911.1"/>
    <property type="molecule type" value="Genomic_DNA"/>
</dbReference>
<evidence type="ECO:0000259" key="13">
    <source>
        <dbReference type="Pfam" id="PF02771"/>
    </source>
</evidence>
<keyword evidence="4 10" id="KW-0285">Flavoprotein</keyword>
<evidence type="ECO:0000256" key="4">
    <source>
        <dbReference type="ARBA" id="ARBA00022630"/>
    </source>
</evidence>
<dbReference type="InterPro" id="IPR006089">
    <property type="entry name" value="Acyl-CoA_DH_CS"/>
</dbReference>
<evidence type="ECO:0000256" key="3">
    <source>
        <dbReference type="ARBA" id="ARBA00009347"/>
    </source>
</evidence>
<dbReference type="AlphaFoldDB" id="A0A4R4YU80"/>
<evidence type="ECO:0000256" key="9">
    <source>
        <dbReference type="ARBA" id="ARBA00042660"/>
    </source>
</evidence>
<feature type="domain" description="Acyl-CoA oxidase/dehydrogenase middle" evidence="12">
    <location>
        <begin position="124"/>
        <end position="218"/>
    </location>
</feature>
<proteinExistence type="inferred from homology"/>
<dbReference type="Gene3D" id="1.10.540.10">
    <property type="entry name" value="Acyl-CoA dehydrogenase/oxidase, N-terminal domain"/>
    <property type="match status" value="1"/>
</dbReference>
<dbReference type="InterPro" id="IPR009075">
    <property type="entry name" value="AcylCo_DH/oxidase_C"/>
</dbReference>
<dbReference type="SUPFAM" id="SSF56645">
    <property type="entry name" value="Acyl-CoA dehydrogenase NM domain-like"/>
    <property type="match status" value="1"/>
</dbReference>
<dbReference type="Proteomes" id="UP000295124">
    <property type="component" value="Unassembled WGS sequence"/>
</dbReference>
<dbReference type="PROSITE" id="PS00073">
    <property type="entry name" value="ACYL_COA_DH_2"/>
    <property type="match status" value="1"/>
</dbReference>
<evidence type="ECO:0000313" key="14">
    <source>
        <dbReference type="EMBL" id="TDD48911.1"/>
    </source>
</evidence>
<evidence type="ECO:0000256" key="8">
    <source>
        <dbReference type="ARBA" id="ARBA00040394"/>
    </source>
</evidence>
<dbReference type="GO" id="GO:0050660">
    <property type="term" value="F:flavin adenine dinucleotide binding"/>
    <property type="evidence" value="ECO:0007669"/>
    <property type="project" value="InterPro"/>
</dbReference>
<dbReference type="FunFam" id="1.20.140.10:FF:000001">
    <property type="entry name" value="Acyl-CoA dehydrogenase"/>
    <property type="match status" value="1"/>
</dbReference>
<dbReference type="InterPro" id="IPR046373">
    <property type="entry name" value="Acyl-CoA_Oxase/DH_mid-dom_sf"/>
</dbReference>
<dbReference type="OrthoDB" id="142556at2"/>
<dbReference type="InterPro" id="IPR037069">
    <property type="entry name" value="AcylCoA_DH/ox_N_sf"/>
</dbReference>
<dbReference type="GO" id="GO:0033539">
    <property type="term" value="P:fatty acid beta-oxidation using acyl-CoA dehydrogenase"/>
    <property type="evidence" value="ECO:0007669"/>
    <property type="project" value="TreeGrafter"/>
</dbReference>
<comment type="function">
    <text evidence="7">Catalyzes the dehydrogenation at the alpha-beta position of ACP-bound acyl chains. This results in the introduction of a double bond in the lipidic chain, which is further transferred to the epsilon-amino group of lysine residue in the mycobactin core by MbtK.</text>
</comment>
<dbReference type="Pfam" id="PF00441">
    <property type="entry name" value="Acyl-CoA_dh_1"/>
    <property type="match status" value="1"/>
</dbReference>
<keyword evidence="6 10" id="KW-0560">Oxidoreductase</keyword>
<keyword evidence="15" id="KW-1185">Reference proteome</keyword>
<comment type="caution">
    <text evidence="14">The sequence shown here is derived from an EMBL/GenBank/DDBJ whole genome shotgun (WGS) entry which is preliminary data.</text>
</comment>
<dbReference type="GO" id="GO:0003995">
    <property type="term" value="F:acyl-CoA dehydrogenase activity"/>
    <property type="evidence" value="ECO:0007669"/>
    <property type="project" value="InterPro"/>
</dbReference>
<dbReference type="InterPro" id="IPR006091">
    <property type="entry name" value="Acyl-CoA_Oxase/DH_mid-dom"/>
</dbReference>
<dbReference type="InterPro" id="IPR036250">
    <property type="entry name" value="AcylCo_DH-like_C"/>
</dbReference>
<reference evidence="14 15" key="1">
    <citation type="submission" date="2019-03" db="EMBL/GenBank/DDBJ databases">
        <title>Draft genome sequences of novel Actinobacteria.</title>
        <authorList>
            <person name="Sahin N."/>
            <person name="Ay H."/>
            <person name="Saygin H."/>
        </authorList>
    </citation>
    <scope>NUCLEOTIDE SEQUENCE [LARGE SCALE GENOMIC DNA]</scope>
    <source>
        <strain evidence="14 15">JCM 13523</strain>
    </source>
</reference>
<evidence type="ECO:0000256" key="10">
    <source>
        <dbReference type="RuleBase" id="RU362125"/>
    </source>
</evidence>
<dbReference type="SUPFAM" id="SSF47203">
    <property type="entry name" value="Acyl-CoA dehydrogenase C-terminal domain-like"/>
    <property type="match status" value="1"/>
</dbReference>
<dbReference type="GO" id="GO:0005737">
    <property type="term" value="C:cytoplasm"/>
    <property type="evidence" value="ECO:0007669"/>
    <property type="project" value="TreeGrafter"/>
</dbReference>
<evidence type="ECO:0000256" key="5">
    <source>
        <dbReference type="ARBA" id="ARBA00022827"/>
    </source>
</evidence>
<dbReference type="InterPro" id="IPR050741">
    <property type="entry name" value="Acyl-CoA_dehydrogenase"/>
</dbReference>
<comment type="pathway">
    <text evidence="2">Siderophore biosynthesis; mycobactin biosynthesis.</text>
</comment>
<sequence length="380" mass="41800">MERQLFDADHDAFRETVRAFCDKEIVPHHDSWEEAGIVPRELWTAAGATGLLGFMVPEEYGGGGVRDFRFNSVLLEETARAHASGVGFSLHTDIVSAYLLDYANDEQKARWLPGFCSGETITGIAMSEPGAGSDLQGIQTTARRDGDHYVLNGQKTFISNGILADLVIVVVKTDPEAGAQGISLIVVERGMEGFERGRNLDKIGLKAQDTAELFFDDVRVPAANLLGEEGKGFIYLMEKLPQERLAIAVIAAAASENVLAETIRYVKDRKAFGRPISAFQNTRFVIAELATEVQIARVFVDRCVTELNAGTLTVAEAAMAKWWTTELQKKVVDRCLQLYGGYGFMTEYPIAKAYLDTRVQTIYGGTTEIMKEIIGRVILS</sequence>
<dbReference type="InterPro" id="IPR013786">
    <property type="entry name" value="AcylCoA_DH/ox_N"/>
</dbReference>
<dbReference type="PANTHER" id="PTHR48083">
    <property type="entry name" value="MEDIUM-CHAIN SPECIFIC ACYL-COA DEHYDROGENASE, MITOCHONDRIAL-RELATED"/>
    <property type="match status" value="1"/>
</dbReference>
<comment type="cofactor">
    <cofactor evidence="1 10">
        <name>FAD</name>
        <dbReference type="ChEBI" id="CHEBI:57692"/>
    </cofactor>
</comment>
<gene>
    <name evidence="14" type="ORF">E1263_32660</name>
</gene>
<name>A0A4R4YU80_9ACTN</name>
<evidence type="ECO:0000256" key="7">
    <source>
        <dbReference type="ARBA" id="ARBA00037085"/>
    </source>
</evidence>
<keyword evidence="5 10" id="KW-0274">FAD</keyword>
<feature type="domain" description="Acyl-CoA dehydrogenase/oxidase C-terminal" evidence="11">
    <location>
        <begin position="230"/>
        <end position="378"/>
    </location>
</feature>
<dbReference type="FunFam" id="1.10.540.10:FF:000009">
    <property type="entry name" value="Probable acyl-CoA dehydrogenase"/>
    <property type="match status" value="1"/>
</dbReference>
<evidence type="ECO:0000256" key="2">
    <source>
        <dbReference type="ARBA" id="ARBA00005102"/>
    </source>
</evidence>
<dbReference type="RefSeq" id="WP_132174445.1">
    <property type="nucleotide sequence ID" value="NZ_SMKX01000135.1"/>
</dbReference>
<protein>
    <recommendedName>
        <fullName evidence="8">Acyl-[acyl-carrier-protein] dehydrogenase MbtN</fullName>
    </recommendedName>
    <alternativeName>
        <fullName evidence="9">Mycobactin synthase protein N</fullName>
    </alternativeName>
</protein>
<dbReference type="PANTHER" id="PTHR48083:SF20">
    <property type="entry name" value="LONG-CHAIN SPECIFIC ACYL-COA DEHYDROGENASE, MITOCHONDRIAL"/>
    <property type="match status" value="1"/>
</dbReference>
<evidence type="ECO:0000313" key="15">
    <source>
        <dbReference type="Proteomes" id="UP000295124"/>
    </source>
</evidence>
<dbReference type="InterPro" id="IPR009100">
    <property type="entry name" value="AcylCoA_DH/oxidase_NM_dom_sf"/>
</dbReference>
<dbReference type="Pfam" id="PF02771">
    <property type="entry name" value="Acyl-CoA_dh_N"/>
    <property type="match status" value="1"/>
</dbReference>
<dbReference type="Gene3D" id="2.40.110.10">
    <property type="entry name" value="Butyryl-CoA Dehydrogenase, subunit A, domain 2"/>
    <property type="match status" value="1"/>
</dbReference>
<evidence type="ECO:0000259" key="12">
    <source>
        <dbReference type="Pfam" id="PF02770"/>
    </source>
</evidence>
<comment type="similarity">
    <text evidence="3 10">Belongs to the acyl-CoA dehydrogenase family.</text>
</comment>
<dbReference type="Pfam" id="PF02770">
    <property type="entry name" value="Acyl-CoA_dh_M"/>
    <property type="match status" value="1"/>
</dbReference>
<evidence type="ECO:0000256" key="6">
    <source>
        <dbReference type="ARBA" id="ARBA00023002"/>
    </source>
</evidence>
<dbReference type="PROSITE" id="PS00072">
    <property type="entry name" value="ACYL_COA_DH_1"/>
    <property type="match status" value="1"/>
</dbReference>
<dbReference type="Gene3D" id="1.20.140.10">
    <property type="entry name" value="Butyryl-CoA Dehydrogenase, subunit A, domain 3"/>
    <property type="match status" value="1"/>
</dbReference>
<feature type="domain" description="Acyl-CoA dehydrogenase/oxidase N-terminal" evidence="13">
    <location>
        <begin position="8"/>
        <end position="119"/>
    </location>
</feature>
<evidence type="ECO:0000259" key="11">
    <source>
        <dbReference type="Pfam" id="PF00441"/>
    </source>
</evidence>
<accession>A0A4R4YU80</accession>
<organism evidence="14 15">
    <name type="scientific">Kribbella antibiotica</name>
    <dbReference type="NCBI Taxonomy" id="190195"/>
    <lineage>
        <taxon>Bacteria</taxon>
        <taxon>Bacillati</taxon>
        <taxon>Actinomycetota</taxon>
        <taxon>Actinomycetes</taxon>
        <taxon>Propionibacteriales</taxon>
        <taxon>Kribbellaceae</taxon>
        <taxon>Kribbella</taxon>
    </lineage>
</organism>
<dbReference type="FunFam" id="2.40.110.10:FF:000002">
    <property type="entry name" value="Acyl-CoA dehydrogenase fadE12"/>
    <property type="match status" value="1"/>
</dbReference>